<dbReference type="InterPro" id="IPR036291">
    <property type="entry name" value="NAD(P)-bd_dom_sf"/>
</dbReference>
<dbReference type="Gene3D" id="3.40.50.720">
    <property type="entry name" value="NAD(P)-binding Rossmann-like Domain"/>
    <property type="match status" value="1"/>
</dbReference>
<comment type="caution">
    <text evidence="2">The sequence shown here is derived from an EMBL/GenBank/DDBJ whole genome shotgun (WGS) entry which is preliminary data.</text>
</comment>
<dbReference type="SUPFAM" id="SSF51735">
    <property type="entry name" value="NAD(P)-binding Rossmann-fold domains"/>
    <property type="match status" value="1"/>
</dbReference>
<organism evidence="2 3">
    <name type="scientific">Pengzhenrongella frigida</name>
    <dbReference type="NCBI Taxonomy" id="1259133"/>
    <lineage>
        <taxon>Bacteria</taxon>
        <taxon>Bacillati</taxon>
        <taxon>Actinomycetota</taxon>
        <taxon>Actinomycetes</taxon>
        <taxon>Micrococcales</taxon>
        <taxon>Pengzhenrongella</taxon>
    </lineage>
</organism>
<protein>
    <submittedName>
        <fullName evidence="2">NAD(P)-dependent oxidoreductase</fullName>
    </submittedName>
</protein>
<dbReference type="InterPro" id="IPR001509">
    <property type="entry name" value="Epimerase_deHydtase"/>
</dbReference>
<accession>A0A4Q5N297</accession>
<proteinExistence type="predicted"/>
<keyword evidence="3" id="KW-1185">Reference proteome</keyword>
<dbReference type="Proteomes" id="UP000293764">
    <property type="component" value="Unassembled WGS sequence"/>
</dbReference>
<dbReference type="OrthoDB" id="62093at2"/>
<evidence type="ECO:0000313" key="3">
    <source>
        <dbReference type="Proteomes" id="UP000293764"/>
    </source>
</evidence>
<evidence type="ECO:0000259" key="1">
    <source>
        <dbReference type="Pfam" id="PF01370"/>
    </source>
</evidence>
<feature type="domain" description="NAD-dependent epimerase/dehydratase" evidence="1">
    <location>
        <begin position="47"/>
        <end position="205"/>
    </location>
</feature>
<dbReference type="Pfam" id="PF01370">
    <property type="entry name" value="Epimerase"/>
    <property type="match status" value="1"/>
</dbReference>
<dbReference type="EMBL" id="SDWW01000017">
    <property type="protein sequence ID" value="RYV51343.1"/>
    <property type="molecule type" value="Genomic_DNA"/>
</dbReference>
<gene>
    <name evidence="2" type="ORF">EUA98_08630</name>
</gene>
<dbReference type="AlphaFoldDB" id="A0A4Q5N297"/>
<name>A0A4Q5N297_9MICO</name>
<reference evidence="2 3" key="1">
    <citation type="submission" date="2019-01" db="EMBL/GenBank/DDBJ databases">
        <title>Novel species of Cellulomonas.</title>
        <authorList>
            <person name="Liu Q."/>
            <person name="Xin Y.-H."/>
        </authorList>
    </citation>
    <scope>NUCLEOTIDE SEQUENCE [LARGE SCALE GENOMIC DNA]</scope>
    <source>
        <strain evidence="2 3">HLT2-17</strain>
    </source>
</reference>
<dbReference type="RefSeq" id="WP_130102275.1">
    <property type="nucleotide sequence ID" value="NZ_SDWW01000017.1"/>
</dbReference>
<sequence>MTEIVLVGASGWFGKQLLDHAPNLVAVPARDVLASRGEILRPLLAGRNRMVVNVAGARVGNHDTMQRLNVDLPRLLAEQVVNTGGHLVHLGSAAEYGTNQPDGICREESVPAPESDYGRSKLTGTTLVLEAGSASVLRVFNVAANPPQQGSPLAEISNKLALASKSGTDVELWSAGTVRDWVRPDFVIASILYAAKHRPIGLFNICSGIGVRMGESVELAIAILDSPIRVKDLRGSPPTVVIGAPERWLAASQLCEQVTPSDLAKLMCGQSGSANSVEGEHK</sequence>
<evidence type="ECO:0000313" key="2">
    <source>
        <dbReference type="EMBL" id="RYV51343.1"/>
    </source>
</evidence>